<evidence type="ECO:0000313" key="1">
    <source>
        <dbReference type="EMBL" id="CAG7833471.1"/>
    </source>
</evidence>
<keyword evidence="2" id="KW-1185">Reference proteome</keyword>
<dbReference type="AlphaFoldDB" id="A0A8J2LLH6"/>
<dbReference type="EMBL" id="CAJVCH010569891">
    <property type="protein sequence ID" value="CAG7833471.1"/>
    <property type="molecule type" value="Genomic_DNA"/>
</dbReference>
<organism evidence="1 2">
    <name type="scientific">Allacma fusca</name>
    <dbReference type="NCBI Taxonomy" id="39272"/>
    <lineage>
        <taxon>Eukaryota</taxon>
        <taxon>Metazoa</taxon>
        <taxon>Ecdysozoa</taxon>
        <taxon>Arthropoda</taxon>
        <taxon>Hexapoda</taxon>
        <taxon>Collembola</taxon>
        <taxon>Symphypleona</taxon>
        <taxon>Sminthuridae</taxon>
        <taxon>Allacma</taxon>
    </lineage>
</organism>
<comment type="caution">
    <text evidence="1">The sequence shown here is derived from an EMBL/GenBank/DDBJ whole genome shotgun (WGS) entry which is preliminary data.</text>
</comment>
<protein>
    <submittedName>
        <fullName evidence="1">Uncharacterized protein</fullName>
    </submittedName>
</protein>
<gene>
    <name evidence="1" type="ORF">AFUS01_LOCUS43087</name>
</gene>
<accession>A0A8J2LLH6</accession>
<evidence type="ECO:0000313" key="2">
    <source>
        <dbReference type="Proteomes" id="UP000708208"/>
    </source>
</evidence>
<sequence>MHMHKCSFPGGTSFNDLPVSGLVAVGIRIGNLLQQVNEEDLSPNEETSTEEAFIFSLKAFPLPEISSHPVFCFQKLTH</sequence>
<name>A0A8J2LLH6_9HEXA</name>
<dbReference type="Proteomes" id="UP000708208">
    <property type="component" value="Unassembled WGS sequence"/>
</dbReference>
<reference evidence="1" key="1">
    <citation type="submission" date="2021-06" db="EMBL/GenBank/DDBJ databases">
        <authorList>
            <person name="Hodson N. C."/>
            <person name="Mongue J. A."/>
            <person name="Jaron S. K."/>
        </authorList>
    </citation>
    <scope>NUCLEOTIDE SEQUENCE</scope>
</reference>
<proteinExistence type="predicted"/>